<evidence type="ECO:0000313" key="1">
    <source>
        <dbReference type="EMBL" id="JAH57228.1"/>
    </source>
</evidence>
<name>A0A0E9TWX9_ANGAN</name>
<reference evidence="1" key="2">
    <citation type="journal article" date="2015" name="Fish Shellfish Immunol.">
        <title>Early steps in the European eel (Anguilla anguilla)-Vibrio vulnificus interaction in the gills: Role of the RtxA13 toxin.</title>
        <authorList>
            <person name="Callol A."/>
            <person name="Pajuelo D."/>
            <person name="Ebbesson L."/>
            <person name="Teles M."/>
            <person name="MacKenzie S."/>
            <person name="Amaro C."/>
        </authorList>
    </citation>
    <scope>NUCLEOTIDE SEQUENCE</scope>
</reference>
<proteinExistence type="predicted"/>
<reference evidence="1" key="1">
    <citation type="submission" date="2014-11" db="EMBL/GenBank/DDBJ databases">
        <authorList>
            <person name="Amaro Gonzalez C."/>
        </authorList>
    </citation>
    <scope>NUCLEOTIDE SEQUENCE</scope>
</reference>
<sequence>MYTTIQQSLYIQPSTSSKFCIRTE</sequence>
<dbReference type="EMBL" id="GBXM01051349">
    <property type="protein sequence ID" value="JAH57228.1"/>
    <property type="molecule type" value="Transcribed_RNA"/>
</dbReference>
<organism evidence="1">
    <name type="scientific">Anguilla anguilla</name>
    <name type="common">European freshwater eel</name>
    <name type="synonym">Muraena anguilla</name>
    <dbReference type="NCBI Taxonomy" id="7936"/>
    <lineage>
        <taxon>Eukaryota</taxon>
        <taxon>Metazoa</taxon>
        <taxon>Chordata</taxon>
        <taxon>Craniata</taxon>
        <taxon>Vertebrata</taxon>
        <taxon>Euteleostomi</taxon>
        <taxon>Actinopterygii</taxon>
        <taxon>Neopterygii</taxon>
        <taxon>Teleostei</taxon>
        <taxon>Anguilliformes</taxon>
        <taxon>Anguillidae</taxon>
        <taxon>Anguilla</taxon>
    </lineage>
</organism>
<protein>
    <submittedName>
        <fullName evidence="1">Uncharacterized protein</fullName>
    </submittedName>
</protein>
<dbReference type="AlphaFoldDB" id="A0A0E9TWX9"/>
<accession>A0A0E9TWX9</accession>